<evidence type="ECO:0000313" key="5">
    <source>
        <dbReference type="Proteomes" id="UP001501319"/>
    </source>
</evidence>
<dbReference type="EMBL" id="BAAANE010000004">
    <property type="protein sequence ID" value="GAA1630115.1"/>
    <property type="molecule type" value="Genomic_DNA"/>
</dbReference>
<dbReference type="SUPFAM" id="SSF53474">
    <property type="entry name" value="alpha/beta-Hydrolases"/>
    <property type="match status" value="1"/>
</dbReference>
<dbReference type="RefSeq" id="WP_344110470.1">
    <property type="nucleotide sequence ID" value="NZ_BAAANE010000004.1"/>
</dbReference>
<dbReference type="Gene3D" id="3.40.50.1820">
    <property type="entry name" value="alpha/beta hydrolase"/>
    <property type="match status" value="1"/>
</dbReference>
<dbReference type="InterPro" id="IPR029058">
    <property type="entry name" value="AB_hydrolase_fold"/>
</dbReference>
<evidence type="ECO:0000259" key="3">
    <source>
        <dbReference type="Pfam" id="PF01738"/>
    </source>
</evidence>
<dbReference type="Proteomes" id="UP001501319">
    <property type="component" value="Unassembled WGS sequence"/>
</dbReference>
<dbReference type="PANTHER" id="PTHR43037">
    <property type="entry name" value="UNNAMED PRODUCT-RELATED"/>
    <property type="match status" value="1"/>
</dbReference>
<evidence type="ECO:0000256" key="1">
    <source>
        <dbReference type="ARBA" id="ARBA00022729"/>
    </source>
</evidence>
<evidence type="ECO:0000256" key="2">
    <source>
        <dbReference type="ARBA" id="ARBA00022801"/>
    </source>
</evidence>
<dbReference type="Pfam" id="PF01738">
    <property type="entry name" value="DLH"/>
    <property type="match status" value="1"/>
</dbReference>
<reference evidence="4 5" key="1">
    <citation type="journal article" date="2019" name="Int. J. Syst. Evol. Microbiol.">
        <title>The Global Catalogue of Microorganisms (GCM) 10K type strain sequencing project: providing services to taxonomists for standard genome sequencing and annotation.</title>
        <authorList>
            <consortium name="The Broad Institute Genomics Platform"/>
            <consortium name="The Broad Institute Genome Sequencing Center for Infectious Disease"/>
            <person name="Wu L."/>
            <person name="Ma J."/>
        </authorList>
    </citation>
    <scope>NUCLEOTIDE SEQUENCE [LARGE SCALE GENOMIC DNA]</scope>
    <source>
        <strain evidence="4 5">JCM 14306</strain>
    </source>
</reference>
<sequence>MKSLNRGLAVLTVLVLAGAGLTLLRAQDTPVVGATTASAVPVWGPAKLPPPAVAASAGSRTGMVQLSSGGRERTAIVLTPRTSGRVPLVVVLHGRNTTPAQELVRTGFTDLAENGTAVLAYPAGIGRSWNARTGCCSIAAKQKVDDVAFLQALIPAIEKHAPVDPSRVYLVGYSNGGRLALTAACALPGIAGVATYGTAQPARCPTGRPPVPVLIGYGSADPHAAPGHVPDGATTGPATAADWRSVEGCASTPSTTTVGPATVKEWTSCRGAGRVALVRWDGLTHRWPGAGVVPPKATGRALMWNFLTGTKMTP</sequence>
<dbReference type="PANTHER" id="PTHR43037:SF5">
    <property type="entry name" value="FERULOYL ESTERASE"/>
    <property type="match status" value="1"/>
</dbReference>
<dbReference type="InterPro" id="IPR050955">
    <property type="entry name" value="Plant_Biomass_Hydrol_Est"/>
</dbReference>
<proteinExistence type="predicted"/>
<keyword evidence="1" id="KW-0732">Signal</keyword>
<organism evidence="4 5">
    <name type="scientific">Kribbella alba</name>
    <dbReference type="NCBI Taxonomy" id="190197"/>
    <lineage>
        <taxon>Bacteria</taxon>
        <taxon>Bacillati</taxon>
        <taxon>Actinomycetota</taxon>
        <taxon>Actinomycetes</taxon>
        <taxon>Propionibacteriales</taxon>
        <taxon>Kribbellaceae</taxon>
        <taxon>Kribbella</taxon>
    </lineage>
</organism>
<accession>A0ABN2F4A1</accession>
<comment type="caution">
    <text evidence="4">The sequence shown here is derived from an EMBL/GenBank/DDBJ whole genome shotgun (WGS) entry which is preliminary data.</text>
</comment>
<evidence type="ECO:0000313" key="4">
    <source>
        <dbReference type="EMBL" id="GAA1630115.1"/>
    </source>
</evidence>
<name>A0ABN2F4A1_9ACTN</name>
<protein>
    <recommendedName>
        <fullName evidence="3">Dienelactone hydrolase domain-containing protein</fullName>
    </recommendedName>
</protein>
<keyword evidence="2" id="KW-0378">Hydrolase</keyword>
<keyword evidence="5" id="KW-1185">Reference proteome</keyword>
<dbReference type="InterPro" id="IPR002925">
    <property type="entry name" value="Dienelactn_hydro"/>
</dbReference>
<gene>
    <name evidence="4" type="ORF">GCM10009744_17730</name>
</gene>
<feature type="domain" description="Dienelactone hydrolase" evidence="3">
    <location>
        <begin position="139"/>
        <end position="229"/>
    </location>
</feature>